<feature type="non-terminal residue" evidence="2">
    <location>
        <position position="1"/>
    </location>
</feature>
<evidence type="ECO:0000256" key="1">
    <source>
        <dbReference type="SAM" id="MobiDB-lite"/>
    </source>
</evidence>
<feature type="non-terminal residue" evidence="2">
    <location>
        <position position="58"/>
    </location>
</feature>
<protein>
    <submittedName>
        <fullName evidence="2">Uncharacterized protein</fullName>
    </submittedName>
</protein>
<evidence type="ECO:0000313" key="2">
    <source>
        <dbReference type="EMBL" id="EFB25111.1"/>
    </source>
</evidence>
<name>D2I600_AILME</name>
<feature type="region of interest" description="Disordered" evidence="1">
    <location>
        <begin position="1"/>
        <end position="58"/>
    </location>
</feature>
<sequence>EEKGPYHPEAGSLEGGQTREPTVAFQSDTCDGRGVHSSWARGGVAPNLASRMEGTGKA</sequence>
<reference evidence="2" key="1">
    <citation type="journal article" date="2010" name="Nature">
        <title>The sequence and de novo assembly of the giant panda genome.</title>
        <authorList>
            <person name="Li R."/>
            <person name="Fan W."/>
            <person name="Tian G."/>
            <person name="Zhu H."/>
            <person name="He L."/>
            <person name="Cai J."/>
            <person name="Huang Q."/>
            <person name="Cai Q."/>
            <person name="Li B."/>
            <person name="Bai Y."/>
            <person name="Zhang Z."/>
            <person name="Zhang Y."/>
            <person name="Wang W."/>
            <person name="Li J."/>
            <person name="Wei F."/>
            <person name="Li H."/>
            <person name="Jian M."/>
            <person name="Li J."/>
            <person name="Zhang Z."/>
            <person name="Nielsen R."/>
            <person name="Li D."/>
            <person name="Gu W."/>
            <person name="Yang Z."/>
            <person name="Xuan Z."/>
            <person name="Ryder O.A."/>
            <person name="Leung F.C."/>
            <person name="Zhou Y."/>
            <person name="Cao J."/>
            <person name="Sun X."/>
            <person name="Fu Y."/>
            <person name="Fang X."/>
            <person name="Guo X."/>
            <person name="Wang B."/>
            <person name="Hou R."/>
            <person name="Shen F."/>
            <person name="Mu B."/>
            <person name="Ni P."/>
            <person name="Lin R."/>
            <person name="Qian W."/>
            <person name="Wang G."/>
            <person name="Yu C."/>
            <person name="Nie W."/>
            <person name="Wang J."/>
            <person name="Wu Z."/>
            <person name="Liang H."/>
            <person name="Min J."/>
            <person name="Wu Q."/>
            <person name="Cheng S."/>
            <person name="Ruan J."/>
            <person name="Wang M."/>
            <person name="Shi Z."/>
            <person name="Wen M."/>
            <person name="Liu B."/>
            <person name="Ren X."/>
            <person name="Zheng H."/>
            <person name="Dong D."/>
            <person name="Cook K."/>
            <person name="Shan G."/>
            <person name="Zhang H."/>
            <person name="Kosiol C."/>
            <person name="Xie X."/>
            <person name="Lu Z."/>
            <person name="Zheng H."/>
            <person name="Li Y."/>
            <person name="Steiner C.C."/>
            <person name="Lam T.T."/>
            <person name="Lin S."/>
            <person name="Zhang Q."/>
            <person name="Li G."/>
            <person name="Tian J."/>
            <person name="Gong T."/>
            <person name="Liu H."/>
            <person name="Zhang D."/>
            <person name="Fang L."/>
            <person name="Ye C."/>
            <person name="Zhang J."/>
            <person name="Hu W."/>
            <person name="Xu A."/>
            <person name="Ren Y."/>
            <person name="Zhang G."/>
            <person name="Bruford M.W."/>
            <person name="Li Q."/>
            <person name="Ma L."/>
            <person name="Guo Y."/>
            <person name="An N."/>
            <person name="Hu Y."/>
            <person name="Zheng Y."/>
            <person name="Shi Y."/>
            <person name="Li Z."/>
            <person name="Liu Q."/>
            <person name="Chen Y."/>
            <person name="Zhao J."/>
            <person name="Qu N."/>
            <person name="Zhao S."/>
            <person name="Tian F."/>
            <person name="Wang X."/>
            <person name="Wang H."/>
            <person name="Xu L."/>
            <person name="Liu X."/>
            <person name="Vinar T."/>
            <person name="Wang Y."/>
            <person name="Lam T.W."/>
            <person name="Yiu S.M."/>
            <person name="Liu S."/>
            <person name="Zhang H."/>
            <person name="Li D."/>
            <person name="Huang Y."/>
            <person name="Wang X."/>
            <person name="Yang G."/>
            <person name="Jiang Z."/>
            <person name="Wang J."/>
            <person name="Qin N."/>
            <person name="Li L."/>
            <person name="Li J."/>
            <person name="Bolund L."/>
            <person name="Kristiansen K."/>
            <person name="Wong G.K."/>
            <person name="Olson M."/>
            <person name="Zhang X."/>
            <person name="Li S."/>
            <person name="Yang H."/>
            <person name="Wang J."/>
            <person name="Wang J."/>
        </authorList>
    </citation>
    <scope>NUCLEOTIDE SEQUENCE [LARGE SCALE GENOMIC DNA]</scope>
</reference>
<dbReference type="AlphaFoldDB" id="D2I600"/>
<dbReference type="EMBL" id="GL194842">
    <property type="protein sequence ID" value="EFB25111.1"/>
    <property type="molecule type" value="Genomic_DNA"/>
</dbReference>
<gene>
    <name evidence="2" type="ORF">PANDA_021155</name>
</gene>
<dbReference type="InParanoid" id="D2I600"/>
<accession>D2I600</accession>
<proteinExistence type="predicted"/>
<organism evidence="2">
    <name type="scientific">Ailuropoda melanoleuca</name>
    <name type="common">Giant panda</name>
    <dbReference type="NCBI Taxonomy" id="9646"/>
    <lineage>
        <taxon>Eukaryota</taxon>
        <taxon>Metazoa</taxon>
        <taxon>Chordata</taxon>
        <taxon>Craniata</taxon>
        <taxon>Vertebrata</taxon>
        <taxon>Euteleostomi</taxon>
        <taxon>Mammalia</taxon>
        <taxon>Eutheria</taxon>
        <taxon>Laurasiatheria</taxon>
        <taxon>Carnivora</taxon>
        <taxon>Caniformia</taxon>
        <taxon>Ursidae</taxon>
        <taxon>Ailuropoda</taxon>
    </lineage>
</organism>